<gene>
    <name evidence="1" type="ORF">DRF62_04185</name>
</gene>
<evidence type="ECO:0000313" key="2">
    <source>
        <dbReference type="Proteomes" id="UP000256512"/>
    </source>
</evidence>
<name>A0A3D9BSF8_9FLAO</name>
<dbReference type="Proteomes" id="UP000256512">
    <property type="component" value="Unassembled WGS sequence"/>
</dbReference>
<evidence type="ECO:0000313" key="1">
    <source>
        <dbReference type="EMBL" id="REC56271.1"/>
    </source>
</evidence>
<keyword evidence="2" id="KW-1185">Reference proteome</keyword>
<organism evidence="1 2">
    <name type="scientific">Chryseobacterium piscium</name>
    <dbReference type="NCBI Taxonomy" id="333702"/>
    <lineage>
        <taxon>Bacteria</taxon>
        <taxon>Pseudomonadati</taxon>
        <taxon>Bacteroidota</taxon>
        <taxon>Flavobacteriia</taxon>
        <taxon>Flavobacteriales</taxon>
        <taxon>Weeksellaceae</taxon>
        <taxon>Chryseobacterium group</taxon>
        <taxon>Chryseobacterium</taxon>
    </lineage>
</organism>
<accession>A0A3D9BSF8</accession>
<dbReference type="EMBL" id="QNVS01000007">
    <property type="protein sequence ID" value="REC56271.1"/>
    <property type="molecule type" value="Genomic_DNA"/>
</dbReference>
<sequence>MKNISFTGDCPQCELYEEYYKMWDNGKHWECPSCALQINIDDDYASILRHRGNNHFKFNYKEFSGQLPFQEVDELSYPNGTYIKTKSQLIEYLLKNVLQKPYHSVDNLIDSYVSSILQTGSKELYFEQSAHFNIDFEDEKIRNILKERDQAKNFAEQYHNERLYYFLLNNILPKYGVNDISFLPEMGMSKLQEYLCKKHLPQRKREQLNADRSFSKQALRDFAKDLIDIVYFDKPIFLTGDMELGKKIKAEMYN</sequence>
<dbReference type="AlphaFoldDB" id="A0A3D9BSF8"/>
<comment type="caution">
    <text evidence="1">The sequence shown here is derived from an EMBL/GenBank/DDBJ whole genome shotgun (WGS) entry which is preliminary data.</text>
</comment>
<dbReference type="RefSeq" id="WP_115949215.1">
    <property type="nucleotide sequence ID" value="NZ_QNVS01000007.1"/>
</dbReference>
<reference evidence="1 2" key="1">
    <citation type="journal article" date="2006" name="Int. J. Syst. Evol. Microbiol.">
        <title>Chryseobacterium piscium sp. nov., isolated from fish of the South Atlantic Ocean off South Africa.</title>
        <authorList>
            <person name="de Beer H."/>
            <person name="Hugo C.J."/>
            <person name="Jooste P.J."/>
            <person name="Vancanneyt M."/>
            <person name="Coenye T."/>
            <person name="Vandamme P."/>
        </authorList>
    </citation>
    <scope>NUCLEOTIDE SEQUENCE [LARGE SCALE GENOMIC DNA]</scope>
    <source>
        <strain evidence="1 2">CCUG 51923</strain>
    </source>
</reference>
<protein>
    <submittedName>
        <fullName evidence="1">Uncharacterized protein</fullName>
    </submittedName>
</protein>
<proteinExistence type="predicted"/>